<evidence type="ECO:0000313" key="2">
    <source>
        <dbReference type="EMBL" id="PHJ20821.1"/>
    </source>
</evidence>
<protein>
    <submittedName>
        <fullName evidence="2">Uncharacterized protein</fullName>
    </submittedName>
</protein>
<evidence type="ECO:0000313" key="3">
    <source>
        <dbReference type="Proteomes" id="UP000221165"/>
    </source>
</evidence>
<dbReference type="Proteomes" id="UP000221165">
    <property type="component" value="Unassembled WGS sequence"/>
</dbReference>
<gene>
    <name evidence="2" type="ORF">CSUI_005343</name>
</gene>
<feature type="compositionally biased region" description="Basic and acidic residues" evidence="1">
    <location>
        <begin position="28"/>
        <end position="37"/>
    </location>
</feature>
<feature type="compositionally biased region" description="Low complexity" evidence="1">
    <location>
        <begin position="1"/>
        <end position="13"/>
    </location>
</feature>
<name>A0A2C6K6U5_9APIC</name>
<proteinExistence type="predicted"/>
<evidence type="ECO:0000256" key="1">
    <source>
        <dbReference type="SAM" id="MobiDB-lite"/>
    </source>
</evidence>
<feature type="region of interest" description="Disordered" evidence="1">
    <location>
        <begin position="1"/>
        <end position="51"/>
    </location>
</feature>
<organism evidence="2 3">
    <name type="scientific">Cystoisospora suis</name>
    <dbReference type="NCBI Taxonomy" id="483139"/>
    <lineage>
        <taxon>Eukaryota</taxon>
        <taxon>Sar</taxon>
        <taxon>Alveolata</taxon>
        <taxon>Apicomplexa</taxon>
        <taxon>Conoidasida</taxon>
        <taxon>Coccidia</taxon>
        <taxon>Eucoccidiorida</taxon>
        <taxon>Eimeriorina</taxon>
        <taxon>Sarcocystidae</taxon>
        <taxon>Cystoisospora</taxon>
    </lineage>
</organism>
<sequence length="157" mass="17393">MGSSGSRPSTSPTNKPTSDGVHTPQTAYEREARERENLSSSSFPPGDICLSSDQDHLLILGGDFLRQYGRTERRQVAGSPSSSFFSQRDTQQHSNPDSLSSLSHHDIGQEHEGSFDDGGEKKKSFIFLPSPSSFNQYREMKFPPPQEGEGKRRRGTC</sequence>
<dbReference type="VEuPathDB" id="ToxoDB:CSUI_005343"/>
<dbReference type="RefSeq" id="XP_067922507.1">
    <property type="nucleotide sequence ID" value="XM_068065519.1"/>
</dbReference>
<accession>A0A2C6K6U5</accession>
<feature type="compositionally biased region" description="Basic and acidic residues" evidence="1">
    <location>
        <begin position="103"/>
        <end position="123"/>
    </location>
</feature>
<keyword evidence="3" id="KW-1185">Reference proteome</keyword>
<dbReference type="EMBL" id="MIGC01002585">
    <property type="protein sequence ID" value="PHJ20821.1"/>
    <property type="molecule type" value="Genomic_DNA"/>
</dbReference>
<dbReference type="GeneID" id="94428730"/>
<reference evidence="2 3" key="1">
    <citation type="journal article" date="2017" name="Int. J. Parasitol.">
        <title>The genome of the protozoan parasite Cystoisospora suis and a reverse vaccinology approach to identify vaccine candidates.</title>
        <authorList>
            <person name="Palmieri N."/>
            <person name="Shrestha A."/>
            <person name="Ruttkowski B."/>
            <person name="Beck T."/>
            <person name="Vogl C."/>
            <person name="Tomley F."/>
            <person name="Blake D.P."/>
            <person name="Joachim A."/>
        </authorList>
    </citation>
    <scope>NUCLEOTIDE SEQUENCE [LARGE SCALE GENOMIC DNA]</scope>
    <source>
        <strain evidence="2 3">Wien I</strain>
    </source>
</reference>
<dbReference type="AlphaFoldDB" id="A0A2C6K6U5"/>
<feature type="region of interest" description="Disordered" evidence="1">
    <location>
        <begin position="71"/>
        <end position="157"/>
    </location>
</feature>
<feature type="compositionally biased region" description="Polar residues" evidence="1">
    <location>
        <begin position="78"/>
        <end position="102"/>
    </location>
</feature>
<comment type="caution">
    <text evidence="2">The sequence shown here is derived from an EMBL/GenBank/DDBJ whole genome shotgun (WGS) entry which is preliminary data.</text>
</comment>